<organism evidence="1 2">
    <name type="scientific">Burkholderia paludis</name>
    <dbReference type="NCBI Taxonomy" id="1506587"/>
    <lineage>
        <taxon>Bacteria</taxon>
        <taxon>Pseudomonadati</taxon>
        <taxon>Pseudomonadota</taxon>
        <taxon>Betaproteobacteria</taxon>
        <taxon>Burkholderiales</taxon>
        <taxon>Burkholderiaceae</taxon>
        <taxon>Burkholderia</taxon>
        <taxon>Burkholderia cepacia complex</taxon>
    </lineage>
</organism>
<evidence type="ECO:0000313" key="1">
    <source>
        <dbReference type="EMBL" id="VWC30201.1"/>
    </source>
</evidence>
<evidence type="ECO:0000313" key="2">
    <source>
        <dbReference type="Proteomes" id="UP000494330"/>
    </source>
</evidence>
<protein>
    <submittedName>
        <fullName evidence="1">Uncharacterized protein</fullName>
    </submittedName>
</protein>
<dbReference type="AlphaFoldDB" id="A0A6P2R5T4"/>
<dbReference type="Proteomes" id="UP000494330">
    <property type="component" value="Unassembled WGS sequence"/>
</dbReference>
<accession>A0A6P2R5T4</accession>
<sequence>MSDAGNKAIERLLQAIADDSDDCGAMYEEIGRVVVHRLMHADRDALRAVAGAWIASDEAQAALVDLDVFSPDLGAAKGRAERADGMLRDAVRNAVFKAPT</sequence>
<keyword evidence="2" id="KW-1185">Reference proteome</keyword>
<name>A0A6P2R5T4_9BURK</name>
<proteinExistence type="predicted"/>
<dbReference type="EMBL" id="CABVQD010000032">
    <property type="protein sequence ID" value="VWC30201.1"/>
    <property type="molecule type" value="Genomic_DNA"/>
</dbReference>
<reference evidence="1 2" key="1">
    <citation type="submission" date="2019-09" db="EMBL/GenBank/DDBJ databases">
        <authorList>
            <person name="Depoorter E."/>
        </authorList>
    </citation>
    <scope>NUCLEOTIDE SEQUENCE [LARGE SCALE GENOMIC DNA]</scope>
    <source>
        <strain evidence="1">LMG 30113</strain>
    </source>
</reference>
<gene>
    <name evidence="1" type="ORF">BPA30113_06244</name>
</gene>